<gene>
    <name evidence="3" type="ORF">UR35_C0007G0027</name>
</gene>
<dbReference type="Proteomes" id="UP000034778">
    <property type="component" value="Unassembled WGS sequence"/>
</dbReference>
<proteinExistence type="predicted"/>
<dbReference type="STRING" id="1618566.UR35_C0007G0027"/>
<feature type="transmembrane region" description="Helical" evidence="1">
    <location>
        <begin position="626"/>
        <end position="646"/>
    </location>
</feature>
<dbReference type="AlphaFoldDB" id="A0A0G0A0A4"/>
<feature type="signal peptide" evidence="2">
    <location>
        <begin position="1"/>
        <end position="37"/>
    </location>
</feature>
<keyword evidence="2" id="KW-0732">Signal</keyword>
<keyword evidence="1" id="KW-1133">Transmembrane helix</keyword>
<evidence type="ECO:0000313" key="3">
    <source>
        <dbReference type="EMBL" id="KKP44611.1"/>
    </source>
</evidence>
<sequence length="777" mass="85796">MSSAQNKLYKPHVIRAKIATLVMGVAFLLLSVNTVLAADTTIGEYLYNDDYTIDTGASCTLNVKNSDGTALITDQVISSTADGWYGYTFSSPTTTGYYRSEMCCDTNGDHLCIDKSFEINEAVDSSPSTNDISSAVWGYSGRTLTGFNNIVADVWSYATRKLTSGENIVTTVTSTNIENIKTTSNETRLILEQLVNKPIIENSLEEVQDIDLSEKIQTSKTVANELYINLLFLDTTIDKTNKDWVKLTDREILDNLSEAKDIIGDESDSTSSNSFFGKINFLRDTWGLKEGDELHEEIKAINNSLGFVQSGIASYGKSNALLKELRGSSVYLTTSEKILSLINKKISENEANSLLIENNLIASNNILNSWNSNSYLDVKNKVDDLILDVLAINKVPKGKLVIESSFNNISLDKKLKNKVLGLRALLFANKKLMINGSKTVLIANWLEEGSLVIKTLITNPSILISQEVPLKYYLPKEVKKEHIIETDAGAEVKYDTERDQLYVEGNFTLKPGETRTVKVRVEDVWQISETEIDNLLKQTDDLVKPLEKTAYFAQGITLKSNIGVSLNKAKDLLKDGVTPEAKIKAYREAELEINSVKEQVEKLKELVSLASSSGSILGFVGGSQAIAVWGIVITIATGFVFMTVYMRKLLGKETAKEVVLHSKKKHLYDKLAVFLVVSTISGLLSSIGVKKLVLPVYASQNKEVLGTATIDYKAIKIVKLVSLSGVVKTYQNVVDETVLEIIDSGKSAIEIERAGDRVKVVYDQKEAYVDLQNVLSE</sequence>
<accession>A0A0G0A0A4</accession>
<feature type="transmembrane region" description="Helical" evidence="1">
    <location>
        <begin position="667"/>
        <end position="689"/>
    </location>
</feature>
<protein>
    <submittedName>
        <fullName evidence="3">Uncharacterized protein</fullName>
    </submittedName>
</protein>
<feature type="chain" id="PRO_5002531065" evidence="2">
    <location>
        <begin position="38"/>
        <end position="777"/>
    </location>
</feature>
<organism evidence="3 4">
    <name type="scientific">Candidatus Woesebacteria bacterium GW2011_GWB1_33_22</name>
    <dbReference type="NCBI Taxonomy" id="1618566"/>
    <lineage>
        <taxon>Bacteria</taxon>
        <taxon>Candidatus Woeseibacteriota</taxon>
    </lineage>
</organism>
<keyword evidence="1" id="KW-0812">Transmembrane</keyword>
<keyword evidence="1" id="KW-0472">Membrane</keyword>
<evidence type="ECO:0000256" key="1">
    <source>
        <dbReference type="SAM" id="Phobius"/>
    </source>
</evidence>
<dbReference type="EMBL" id="LBOW01000007">
    <property type="protein sequence ID" value="KKP44611.1"/>
    <property type="molecule type" value="Genomic_DNA"/>
</dbReference>
<evidence type="ECO:0000256" key="2">
    <source>
        <dbReference type="SAM" id="SignalP"/>
    </source>
</evidence>
<reference evidence="3 4" key="1">
    <citation type="journal article" date="2015" name="Nature">
        <title>rRNA introns, odd ribosomes, and small enigmatic genomes across a large radiation of phyla.</title>
        <authorList>
            <person name="Brown C.T."/>
            <person name="Hug L.A."/>
            <person name="Thomas B.C."/>
            <person name="Sharon I."/>
            <person name="Castelle C.J."/>
            <person name="Singh A."/>
            <person name="Wilkins M.J."/>
            <person name="Williams K.H."/>
            <person name="Banfield J.F."/>
        </authorList>
    </citation>
    <scope>NUCLEOTIDE SEQUENCE [LARGE SCALE GENOMIC DNA]</scope>
</reference>
<evidence type="ECO:0000313" key="4">
    <source>
        <dbReference type="Proteomes" id="UP000034778"/>
    </source>
</evidence>
<name>A0A0G0A0A4_9BACT</name>
<comment type="caution">
    <text evidence="3">The sequence shown here is derived from an EMBL/GenBank/DDBJ whole genome shotgun (WGS) entry which is preliminary data.</text>
</comment>